<dbReference type="Gene3D" id="1.10.472.10">
    <property type="entry name" value="Cyclin-like"/>
    <property type="match status" value="1"/>
</dbReference>
<dbReference type="Proteomes" id="UP001295423">
    <property type="component" value="Unassembled WGS sequence"/>
</dbReference>
<gene>
    <name evidence="3" type="ORF">CYCCA115_LOCUS12394</name>
</gene>
<feature type="compositionally biased region" description="Polar residues" evidence="1">
    <location>
        <begin position="378"/>
        <end position="392"/>
    </location>
</feature>
<accession>A0AAD2JH53</accession>
<dbReference type="InterPro" id="IPR039361">
    <property type="entry name" value="Cyclin"/>
</dbReference>
<feature type="compositionally biased region" description="Low complexity" evidence="1">
    <location>
        <begin position="8"/>
        <end position="28"/>
    </location>
</feature>
<organism evidence="3 4">
    <name type="scientific">Cylindrotheca closterium</name>
    <dbReference type="NCBI Taxonomy" id="2856"/>
    <lineage>
        <taxon>Eukaryota</taxon>
        <taxon>Sar</taxon>
        <taxon>Stramenopiles</taxon>
        <taxon>Ochrophyta</taxon>
        <taxon>Bacillariophyta</taxon>
        <taxon>Bacillariophyceae</taxon>
        <taxon>Bacillariophycidae</taxon>
        <taxon>Bacillariales</taxon>
        <taxon>Bacillariaceae</taxon>
        <taxon>Cylindrotheca</taxon>
    </lineage>
</organism>
<feature type="domain" description="Cyclin N-terminal" evidence="2">
    <location>
        <begin position="158"/>
        <end position="215"/>
    </location>
</feature>
<dbReference type="EMBL" id="CAKOGP040001759">
    <property type="protein sequence ID" value="CAJ1950045.1"/>
    <property type="molecule type" value="Genomic_DNA"/>
</dbReference>
<reference evidence="3" key="1">
    <citation type="submission" date="2023-08" db="EMBL/GenBank/DDBJ databases">
        <authorList>
            <person name="Audoor S."/>
            <person name="Bilcke G."/>
        </authorList>
    </citation>
    <scope>NUCLEOTIDE SEQUENCE</scope>
</reference>
<comment type="caution">
    <text evidence="3">The sequence shown here is derived from an EMBL/GenBank/DDBJ whole genome shotgun (WGS) entry which is preliminary data.</text>
</comment>
<dbReference type="PANTHER" id="PTHR10177">
    <property type="entry name" value="CYCLINS"/>
    <property type="match status" value="1"/>
</dbReference>
<evidence type="ECO:0000313" key="3">
    <source>
        <dbReference type="EMBL" id="CAJ1950045.1"/>
    </source>
</evidence>
<dbReference type="Pfam" id="PF00134">
    <property type="entry name" value="Cyclin_N"/>
    <property type="match status" value="1"/>
</dbReference>
<name>A0AAD2JH53_9STRA</name>
<feature type="region of interest" description="Disordered" evidence="1">
    <location>
        <begin position="1"/>
        <end position="50"/>
    </location>
</feature>
<proteinExistence type="predicted"/>
<evidence type="ECO:0000313" key="4">
    <source>
        <dbReference type="Proteomes" id="UP001295423"/>
    </source>
</evidence>
<evidence type="ECO:0000256" key="1">
    <source>
        <dbReference type="SAM" id="MobiDB-lite"/>
    </source>
</evidence>
<feature type="region of interest" description="Disordered" evidence="1">
    <location>
        <begin position="358"/>
        <end position="392"/>
    </location>
</feature>
<dbReference type="InterPro" id="IPR036915">
    <property type="entry name" value="Cyclin-like_sf"/>
</dbReference>
<dbReference type="AlphaFoldDB" id="A0AAD2JH53"/>
<protein>
    <recommendedName>
        <fullName evidence="2">Cyclin N-terminal domain-containing protein</fullName>
    </recommendedName>
</protein>
<sequence>MTISTKRASPVLPLSSALPSESLPATPLGEQHLKKGNLDEKSSDNTQSPKIRHFKENTLDVILQQEAKTYRSQSLQGLDAFPSNDQSCVLDWFRTMTQFCYTVVDCCELPQQSVEVAINILDRFLFGDIEARIPLILLSSDSSSQSLMSMRLEILSSSSNFQLATMTCLYIACKLFSTKCLFLVQLERLSGNTATARDIESMERQILSHLQFQINAPTIVSFAQEYVQEELQIWSFPVTEHSDCDGESHSEDQRLLFLHLVEQQSRLATCKLYTFHVPISSIALACVKNALEVMENVNPTMKLPIFQTLWSDLENKVRSYYYDDQRDIALVQEQLQSSLRIITLEAMQQWANLDQTNDVPMREDNSQHSSSKLFSLSPRTPNASSPTAVIHS</sequence>
<feature type="compositionally biased region" description="Basic and acidic residues" evidence="1">
    <location>
        <begin position="31"/>
        <end position="43"/>
    </location>
</feature>
<feature type="compositionally biased region" description="Low complexity" evidence="1">
    <location>
        <begin position="367"/>
        <end position="377"/>
    </location>
</feature>
<dbReference type="SUPFAM" id="SSF47954">
    <property type="entry name" value="Cyclin-like"/>
    <property type="match status" value="1"/>
</dbReference>
<keyword evidence="4" id="KW-1185">Reference proteome</keyword>
<dbReference type="InterPro" id="IPR006671">
    <property type="entry name" value="Cyclin_N"/>
</dbReference>
<evidence type="ECO:0000259" key="2">
    <source>
        <dbReference type="Pfam" id="PF00134"/>
    </source>
</evidence>